<evidence type="ECO:0000256" key="3">
    <source>
        <dbReference type="ARBA" id="ARBA00022917"/>
    </source>
</evidence>
<evidence type="ECO:0000256" key="2">
    <source>
        <dbReference type="ARBA" id="ARBA00022768"/>
    </source>
</evidence>
<name>A0ABP8CG57_9ACTN</name>
<organism evidence="6 7">
    <name type="scientific">Actinomadura meridiana</name>
    <dbReference type="NCBI Taxonomy" id="559626"/>
    <lineage>
        <taxon>Bacteria</taxon>
        <taxon>Bacillati</taxon>
        <taxon>Actinomycetota</taxon>
        <taxon>Actinomycetes</taxon>
        <taxon>Streptosporangiales</taxon>
        <taxon>Thermomonosporaceae</taxon>
        <taxon>Actinomadura</taxon>
    </lineage>
</organism>
<dbReference type="Pfam" id="PF03143">
    <property type="entry name" value="GTP_EFTU_D3"/>
    <property type="match status" value="1"/>
</dbReference>
<feature type="domain" description="Translation elongation factor EFTu/EF1A C-terminal" evidence="5">
    <location>
        <begin position="58"/>
        <end position="151"/>
    </location>
</feature>
<gene>
    <name evidence="6" type="ORF">GCM10022254_56620</name>
</gene>
<evidence type="ECO:0000259" key="5">
    <source>
        <dbReference type="Pfam" id="PF03143"/>
    </source>
</evidence>
<evidence type="ECO:0000313" key="6">
    <source>
        <dbReference type="EMBL" id="GAA4238871.1"/>
    </source>
</evidence>
<keyword evidence="3" id="KW-0648">Protein biosynthesis</keyword>
<dbReference type="SUPFAM" id="SSF50465">
    <property type="entry name" value="EF-Tu/eEF-1alpha/eIF2-gamma C-terminal domain"/>
    <property type="match status" value="1"/>
</dbReference>
<comment type="caution">
    <text evidence="6">The sequence shown here is derived from an EMBL/GenBank/DDBJ whole genome shotgun (WGS) entry which is preliminary data.</text>
</comment>
<dbReference type="PANTHER" id="PTHR43721:SF22">
    <property type="entry name" value="ELONGATION FACTOR TU, MITOCHONDRIAL"/>
    <property type="match status" value="1"/>
</dbReference>
<dbReference type="InterPro" id="IPR050055">
    <property type="entry name" value="EF-Tu_GTPase"/>
</dbReference>
<keyword evidence="7" id="KW-1185">Reference proteome</keyword>
<dbReference type="InterPro" id="IPR009001">
    <property type="entry name" value="Transl_elong_EF1A/Init_IF2_C"/>
</dbReference>
<dbReference type="Gene3D" id="2.40.30.10">
    <property type="entry name" value="Translation factors"/>
    <property type="match status" value="2"/>
</dbReference>
<evidence type="ECO:0000256" key="1">
    <source>
        <dbReference type="ARBA" id="ARBA00022741"/>
    </source>
</evidence>
<keyword evidence="1" id="KW-0547">Nucleotide-binding</keyword>
<dbReference type="InterPro" id="IPR009000">
    <property type="entry name" value="Transl_B-barrel_sf"/>
</dbReference>
<sequence>MWLCTTLYVRDLLQAPGLDRFGQAMDRAEAGDNTAMLLRGVKRDQVRRGQVVSVPGAIRPHLRFRARVRVLTADEGGRSRPFFHGYRPQFHFRTTDVVGGVDLGGDGRMAMPGDAVDMTVELGRPVAMTEGLGFAVREGGRTVGAGTVTELLD</sequence>
<dbReference type="EMBL" id="BAABAS010000020">
    <property type="protein sequence ID" value="GAA4238871.1"/>
    <property type="molecule type" value="Genomic_DNA"/>
</dbReference>
<protein>
    <recommendedName>
        <fullName evidence="5">Translation elongation factor EFTu/EF1A C-terminal domain-containing protein</fullName>
    </recommendedName>
</protein>
<accession>A0ABP8CG57</accession>
<proteinExistence type="predicted"/>
<dbReference type="InterPro" id="IPR004160">
    <property type="entry name" value="Transl_elong_EFTu/EF1A_C"/>
</dbReference>
<keyword evidence="4" id="KW-0342">GTP-binding</keyword>
<reference evidence="7" key="1">
    <citation type="journal article" date="2019" name="Int. J. Syst. Evol. Microbiol.">
        <title>The Global Catalogue of Microorganisms (GCM) 10K type strain sequencing project: providing services to taxonomists for standard genome sequencing and annotation.</title>
        <authorList>
            <consortium name="The Broad Institute Genomics Platform"/>
            <consortium name="The Broad Institute Genome Sequencing Center for Infectious Disease"/>
            <person name="Wu L."/>
            <person name="Ma J."/>
        </authorList>
    </citation>
    <scope>NUCLEOTIDE SEQUENCE [LARGE SCALE GENOMIC DNA]</scope>
    <source>
        <strain evidence="7">JCM 17440</strain>
    </source>
</reference>
<dbReference type="Proteomes" id="UP001501710">
    <property type="component" value="Unassembled WGS sequence"/>
</dbReference>
<dbReference type="PANTHER" id="PTHR43721">
    <property type="entry name" value="ELONGATION FACTOR TU-RELATED"/>
    <property type="match status" value="1"/>
</dbReference>
<evidence type="ECO:0000313" key="7">
    <source>
        <dbReference type="Proteomes" id="UP001501710"/>
    </source>
</evidence>
<evidence type="ECO:0000256" key="4">
    <source>
        <dbReference type="ARBA" id="ARBA00023134"/>
    </source>
</evidence>
<keyword evidence="2" id="KW-0251">Elongation factor</keyword>
<dbReference type="SUPFAM" id="SSF50447">
    <property type="entry name" value="Translation proteins"/>
    <property type="match status" value="1"/>
</dbReference>